<proteinExistence type="inferred from homology"/>
<accession>A0A0P0RPH9</accession>
<dbReference type="SUPFAM" id="SSF52096">
    <property type="entry name" value="ClpP/crotonase"/>
    <property type="match status" value="1"/>
</dbReference>
<dbReference type="Pfam" id="PF00378">
    <property type="entry name" value="ECH_1"/>
    <property type="match status" value="1"/>
</dbReference>
<dbReference type="CDD" id="cd06558">
    <property type="entry name" value="crotonase-like"/>
    <property type="match status" value="1"/>
</dbReference>
<dbReference type="Proteomes" id="UP000019146">
    <property type="component" value="Plasmid unnamed"/>
</dbReference>
<dbReference type="InterPro" id="IPR029045">
    <property type="entry name" value="ClpP/crotonase-like_dom_sf"/>
</dbReference>
<reference evidence="2 3" key="1">
    <citation type="journal article" date="2014" name="Genome Announc.">
        <title>Draft Genome Sequence of the Haloacid-Degrading Burkholderia caribensis Strain MBA4.</title>
        <authorList>
            <person name="Pan Y."/>
            <person name="Kong K.F."/>
            <person name="Tsang J.S."/>
        </authorList>
    </citation>
    <scope>NUCLEOTIDE SEQUENCE [LARGE SCALE GENOMIC DNA]</scope>
    <source>
        <strain evidence="2 3">MBA4</strain>
        <plasmid evidence="3">Plasmid</plasmid>
    </source>
</reference>
<evidence type="ECO:0000256" key="1">
    <source>
        <dbReference type="ARBA" id="ARBA00005254"/>
    </source>
</evidence>
<dbReference type="GeneID" id="69974214"/>
<dbReference type="InterPro" id="IPR051683">
    <property type="entry name" value="Enoyl-CoA_Hydratase/Isomerase"/>
</dbReference>
<comment type="similarity">
    <text evidence="1">Belongs to the enoyl-CoA hydratase/isomerase family.</text>
</comment>
<dbReference type="PANTHER" id="PTHR42964:SF1">
    <property type="entry name" value="POLYKETIDE BIOSYNTHESIS ENOYL-COA HYDRATASE PKSH-RELATED"/>
    <property type="match status" value="1"/>
</dbReference>
<evidence type="ECO:0000313" key="2">
    <source>
        <dbReference type="EMBL" id="ALL70790.1"/>
    </source>
</evidence>
<name>A0A0P0RPH9_9BURK</name>
<dbReference type="PANTHER" id="PTHR42964">
    <property type="entry name" value="ENOYL-COA HYDRATASE"/>
    <property type="match status" value="1"/>
</dbReference>
<dbReference type="Gene3D" id="3.90.226.10">
    <property type="entry name" value="2-enoyl-CoA Hydratase, Chain A, domain 1"/>
    <property type="match status" value="1"/>
</dbReference>
<protein>
    <submittedName>
        <fullName evidence="2">Enoyl-CoA hydratase</fullName>
    </submittedName>
</protein>
<dbReference type="RefSeq" id="WP_035993580.1">
    <property type="nucleotide sequence ID" value="NZ_CP012748.1"/>
</dbReference>
<dbReference type="AlphaFoldDB" id="A0A0P0RPH9"/>
<dbReference type="GO" id="GO:0003824">
    <property type="term" value="F:catalytic activity"/>
    <property type="evidence" value="ECO:0007669"/>
    <property type="project" value="UniProtKB-ARBA"/>
</dbReference>
<dbReference type="KEGG" id="bcai:K788_0004245"/>
<dbReference type="EMBL" id="CP012748">
    <property type="protein sequence ID" value="ALL70790.1"/>
    <property type="molecule type" value="Genomic_DNA"/>
</dbReference>
<evidence type="ECO:0000313" key="3">
    <source>
        <dbReference type="Proteomes" id="UP000019146"/>
    </source>
</evidence>
<keyword evidence="2" id="KW-0614">Plasmid</keyword>
<geneLocation type="plasmid" evidence="3"/>
<sequence>MDRSPLQAPVLIEQTGDTLTFTLNRPDAGNEVSGAMFDAMSAALRSEAVEPRARVLRLRANGDVFCTGRERAGRDAVSIRAEVARLIELKRLLRNTSLISLAQVHGDAFGFGFGLAILCDFTLVASSARLGFPEMRAGLPPAAIMAYLGRYALPKTVFPMVLFGDAITPELAVQAGLITRVCEPANLHAEADALAERVLSLDEAGARQCKAFFLAAQESSVEHNFRNATDMLTVNALRLMQGR</sequence>
<dbReference type="InterPro" id="IPR001753">
    <property type="entry name" value="Enoyl-CoA_hydra/iso"/>
</dbReference>
<gene>
    <name evidence="2" type="ORF">K788_0004245</name>
</gene>
<organism evidence="2 3">
    <name type="scientific">Paraburkholderia caribensis MBA4</name>
    <dbReference type="NCBI Taxonomy" id="1323664"/>
    <lineage>
        <taxon>Bacteria</taxon>
        <taxon>Pseudomonadati</taxon>
        <taxon>Pseudomonadota</taxon>
        <taxon>Betaproteobacteria</taxon>
        <taxon>Burkholderiales</taxon>
        <taxon>Burkholderiaceae</taxon>
        <taxon>Paraburkholderia</taxon>
    </lineage>
</organism>